<proteinExistence type="predicted"/>
<dbReference type="EMBL" id="JTDY01003149">
    <property type="protein sequence ID" value="KOB70069.1"/>
    <property type="molecule type" value="Genomic_DNA"/>
</dbReference>
<dbReference type="Proteomes" id="UP000037510">
    <property type="component" value="Unassembled WGS sequence"/>
</dbReference>
<keyword evidence="2" id="KW-1185">Reference proteome</keyword>
<protein>
    <submittedName>
        <fullName evidence="1">Endonuclease III</fullName>
    </submittedName>
</protein>
<keyword evidence="1" id="KW-0540">Nuclease</keyword>
<reference evidence="1 2" key="1">
    <citation type="journal article" date="2015" name="Genome Biol. Evol.">
        <title>The genome of winter moth (Operophtera brumata) provides a genomic perspective on sexual dimorphism and phenology.</title>
        <authorList>
            <person name="Derks M.F."/>
            <person name="Smit S."/>
            <person name="Salis L."/>
            <person name="Schijlen E."/>
            <person name="Bossers A."/>
            <person name="Mateman C."/>
            <person name="Pijl A.S."/>
            <person name="de Ridder D."/>
            <person name="Groenen M.A."/>
            <person name="Visser M.E."/>
            <person name="Megens H.J."/>
        </authorList>
    </citation>
    <scope>NUCLEOTIDE SEQUENCE [LARGE SCALE GENOMIC DNA]</scope>
    <source>
        <strain evidence="1">WM2013NL</strain>
        <tissue evidence="1">Head and thorax</tissue>
    </source>
</reference>
<sequence length="153" mass="17947">MNKFVPLTCYVKHIEKGKKKLQPYKHKYTNYILVLQDILTDAQALILHLSKGYKTASRVDHEWREKMRNVLKEFQMFVHDFAGGSPESNQYFFDVPAMLKTTAPIVDNPIEDPFDGEKPWWERVSSGCRPFLMFGDMAEFKPPQRREVLHAVK</sequence>
<keyword evidence="1" id="KW-0378">Hydrolase</keyword>
<evidence type="ECO:0000313" key="2">
    <source>
        <dbReference type="Proteomes" id="UP000037510"/>
    </source>
</evidence>
<name>A0A0L7L449_OPEBR</name>
<keyword evidence="1" id="KW-0255">Endonuclease</keyword>
<accession>A0A0L7L449</accession>
<dbReference type="AlphaFoldDB" id="A0A0L7L449"/>
<dbReference type="GO" id="GO:0004519">
    <property type="term" value="F:endonuclease activity"/>
    <property type="evidence" value="ECO:0007669"/>
    <property type="project" value="UniProtKB-KW"/>
</dbReference>
<feature type="non-terminal residue" evidence="1">
    <location>
        <position position="153"/>
    </location>
</feature>
<gene>
    <name evidence="1" type="ORF">OBRU01_15850</name>
</gene>
<evidence type="ECO:0000313" key="1">
    <source>
        <dbReference type="EMBL" id="KOB70069.1"/>
    </source>
</evidence>
<comment type="caution">
    <text evidence="1">The sequence shown here is derived from an EMBL/GenBank/DDBJ whole genome shotgun (WGS) entry which is preliminary data.</text>
</comment>
<organism evidence="1 2">
    <name type="scientific">Operophtera brumata</name>
    <name type="common">Winter moth</name>
    <name type="synonym">Phalaena brumata</name>
    <dbReference type="NCBI Taxonomy" id="104452"/>
    <lineage>
        <taxon>Eukaryota</taxon>
        <taxon>Metazoa</taxon>
        <taxon>Ecdysozoa</taxon>
        <taxon>Arthropoda</taxon>
        <taxon>Hexapoda</taxon>
        <taxon>Insecta</taxon>
        <taxon>Pterygota</taxon>
        <taxon>Neoptera</taxon>
        <taxon>Endopterygota</taxon>
        <taxon>Lepidoptera</taxon>
        <taxon>Glossata</taxon>
        <taxon>Ditrysia</taxon>
        <taxon>Geometroidea</taxon>
        <taxon>Geometridae</taxon>
        <taxon>Larentiinae</taxon>
        <taxon>Operophtera</taxon>
    </lineage>
</organism>